<keyword evidence="1" id="KW-1133">Transmembrane helix</keyword>
<organism evidence="2">
    <name type="scientific">Brassica oleracea</name>
    <name type="common">Wild cabbage</name>
    <dbReference type="NCBI Taxonomy" id="3712"/>
    <lineage>
        <taxon>Eukaryota</taxon>
        <taxon>Viridiplantae</taxon>
        <taxon>Streptophyta</taxon>
        <taxon>Embryophyta</taxon>
        <taxon>Tracheophyta</taxon>
        <taxon>Spermatophyta</taxon>
        <taxon>Magnoliopsida</taxon>
        <taxon>eudicotyledons</taxon>
        <taxon>Gunneridae</taxon>
        <taxon>Pentapetalae</taxon>
        <taxon>rosids</taxon>
        <taxon>malvids</taxon>
        <taxon>Brassicales</taxon>
        <taxon>Brassicaceae</taxon>
        <taxon>Brassiceae</taxon>
        <taxon>Brassica</taxon>
    </lineage>
</organism>
<proteinExistence type="predicted"/>
<accession>A0A3P6EM49</accession>
<feature type="transmembrane region" description="Helical" evidence="1">
    <location>
        <begin position="35"/>
        <end position="56"/>
    </location>
</feature>
<reference evidence="2" key="1">
    <citation type="submission" date="2018-11" db="EMBL/GenBank/DDBJ databases">
        <authorList>
            <consortium name="Genoscope - CEA"/>
            <person name="William W."/>
        </authorList>
    </citation>
    <scope>NUCLEOTIDE SEQUENCE</scope>
</reference>
<sequence>MDFSSDESAYKAYRKYGGNHGGSSTHNVPTLCKLLYSYISIKFYYCVLLALNMNLLTKLFINTQPRNRTGTLEKEKKSLPKKRKKIQTMEQYLSTASSVFSKNCKTLLQLSKANGDKSSNRRRIVGRGDTSFYEKSKLCVSRNWPDNKFITSEYSVNIPFRGKFNINLFRVVWRTDYVVGVLSLTTL</sequence>
<dbReference type="EMBL" id="LR031876">
    <property type="protein sequence ID" value="VDD37221.1"/>
    <property type="molecule type" value="Genomic_DNA"/>
</dbReference>
<name>A0A3P6EM49_BRAOL</name>
<evidence type="ECO:0000256" key="1">
    <source>
        <dbReference type="SAM" id="Phobius"/>
    </source>
</evidence>
<protein>
    <submittedName>
        <fullName evidence="2">Uncharacterized protein</fullName>
    </submittedName>
</protein>
<keyword evidence="1" id="KW-0812">Transmembrane</keyword>
<keyword evidence="1" id="KW-0472">Membrane</keyword>
<dbReference type="AlphaFoldDB" id="A0A3P6EM49"/>
<evidence type="ECO:0000313" key="2">
    <source>
        <dbReference type="EMBL" id="VDD37221.1"/>
    </source>
</evidence>
<gene>
    <name evidence="2" type="ORF">BOLC7T42781H</name>
</gene>